<evidence type="ECO:0008006" key="4">
    <source>
        <dbReference type="Google" id="ProtNLM"/>
    </source>
</evidence>
<feature type="chain" id="PRO_5016117649" description="Outer membrane protein beta-barrel domain-containing protein" evidence="1">
    <location>
        <begin position="20"/>
        <end position="333"/>
    </location>
</feature>
<keyword evidence="3" id="KW-1185">Reference proteome</keyword>
<dbReference type="EMBL" id="CP029463">
    <property type="protein sequence ID" value="AWM14673.1"/>
    <property type="molecule type" value="Genomic_DNA"/>
</dbReference>
<dbReference type="AlphaFoldDB" id="A0A2U8QX13"/>
<evidence type="ECO:0000313" key="3">
    <source>
        <dbReference type="Proteomes" id="UP000245429"/>
    </source>
</evidence>
<keyword evidence="1" id="KW-0732">Signal</keyword>
<proteinExistence type="predicted"/>
<dbReference type="RefSeq" id="WP_026726498.1">
    <property type="nucleotide sequence ID" value="NZ_CP029463.1"/>
</dbReference>
<dbReference type="Proteomes" id="UP000245429">
    <property type="component" value="Chromosome"/>
</dbReference>
<evidence type="ECO:0000313" key="2">
    <source>
        <dbReference type="EMBL" id="AWM14673.1"/>
    </source>
</evidence>
<protein>
    <recommendedName>
        <fullName evidence="4">Outer membrane protein beta-barrel domain-containing protein</fullName>
    </recommendedName>
</protein>
<feature type="signal peptide" evidence="1">
    <location>
        <begin position="1"/>
        <end position="19"/>
    </location>
</feature>
<name>A0A2U8QX13_9FLAO</name>
<reference evidence="2 3" key="1">
    <citation type="submission" date="2018-05" db="EMBL/GenBank/DDBJ databases">
        <title>Flavobacterium sp. MEBiC07310.</title>
        <authorList>
            <person name="Baek K."/>
        </authorList>
    </citation>
    <scope>NUCLEOTIDE SEQUENCE [LARGE SCALE GENOMIC DNA]</scope>
    <source>
        <strain evidence="2 3">MEBiC07310</strain>
    </source>
</reference>
<accession>A0A2U8QX13</accession>
<gene>
    <name evidence="2" type="ORF">DI487_12945</name>
</gene>
<evidence type="ECO:0000256" key="1">
    <source>
        <dbReference type="SAM" id="SignalP"/>
    </source>
</evidence>
<organism evidence="2 3">
    <name type="scientific">Flavobacterium sediminis</name>
    <dbReference type="NCBI Taxonomy" id="2201181"/>
    <lineage>
        <taxon>Bacteria</taxon>
        <taxon>Pseudomonadati</taxon>
        <taxon>Bacteroidota</taxon>
        <taxon>Flavobacteriia</taxon>
        <taxon>Flavobacteriales</taxon>
        <taxon>Flavobacteriaceae</taxon>
        <taxon>Flavobacterium</taxon>
    </lineage>
</organism>
<sequence>MLKLQFTFIALISASILLAQNNDSILKATFSKKIKGEFPKTRMFNLEYNLQGPTAFTSKLFDENFSKGTIDSQREVNFISNIPLYKNKKWTYTGSLNYRFNEFVFSDVENVSSSTNYTSNKYEQFHTFAIVLSTTYTSKLFNKPFIYNGSLILDGGEQGFERIKGIIGASIVLKATKNKVFSIGTLVFIDPTAIMPILPIISYNQKFENSNYELDIFLPQRLFFRKNISHFARLSLGSRLAPSGFYVYNDGRNILLPNTSEYAQIEVQSGLTYEHLLNKKCIITISGGVSSFITSRLTEKAQPIREYYYSNQQEAKGFFNIGLSYNPDLRKKK</sequence>
<dbReference type="OrthoDB" id="1027207at2"/>
<dbReference type="KEGG" id="fse:DI487_12945"/>